<dbReference type="Proteomes" id="UP000199343">
    <property type="component" value="Unassembled WGS sequence"/>
</dbReference>
<name>A0A1C6TVB2_9ACTN</name>
<proteinExistence type="predicted"/>
<dbReference type="EMBL" id="FMIC01000001">
    <property type="protein sequence ID" value="SCL45687.1"/>
    <property type="molecule type" value="Genomic_DNA"/>
</dbReference>
<evidence type="ECO:0000256" key="1">
    <source>
        <dbReference type="SAM" id="MobiDB-lite"/>
    </source>
</evidence>
<accession>A0A1C6TVB2</accession>
<evidence type="ECO:0000256" key="2">
    <source>
        <dbReference type="SAM" id="SignalP"/>
    </source>
</evidence>
<protein>
    <submittedName>
        <fullName evidence="3">Uncharacterized protein</fullName>
    </submittedName>
</protein>
<feature type="signal peptide" evidence="2">
    <location>
        <begin position="1"/>
        <end position="21"/>
    </location>
</feature>
<sequence length="275" mass="29091">MRIRSSIVMLTLLLSACTSDTGSTPAGGEMPSGTTPSDSAGPRAVPPSSSSRARVIPCAESVGSAEEPDAELVVIADAVALPGTRVLQAQLSTEDEIGPGVLFAKAGVLVRRGHAVELLIDDSQAGKAWLGWGTPATPSSHVRVDACDQPDEWLAFAGGYWVRSAGCVRGKVSVDGGPWREFTVPIGAPCSEKKVDAHRGTVARRICRGYCGCLGQPEQTIPEPQRDGAGAVGVQETRDRLLATPTFWMGFLDGSERHERQYLILSGKRSILRQS</sequence>
<evidence type="ECO:0000313" key="3">
    <source>
        <dbReference type="EMBL" id="SCL45687.1"/>
    </source>
</evidence>
<gene>
    <name evidence="3" type="ORF">GA0070608_0063</name>
</gene>
<reference evidence="3 4" key="1">
    <citation type="submission" date="2016-06" db="EMBL/GenBank/DDBJ databases">
        <authorList>
            <person name="Kjaerup R.B."/>
            <person name="Dalgaard T.S."/>
            <person name="Juul-Madsen H.R."/>
        </authorList>
    </citation>
    <scope>NUCLEOTIDE SEQUENCE [LARGE SCALE GENOMIC DNA]</scope>
    <source>
        <strain evidence="3 4">DSM 43363</strain>
    </source>
</reference>
<feature type="compositionally biased region" description="Low complexity" evidence="1">
    <location>
        <begin position="39"/>
        <end position="53"/>
    </location>
</feature>
<feature type="region of interest" description="Disordered" evidence="1">
    <location>
        <begin position="21"/>
        <end position="53"/>
    </location>
</feature>
<organism evidence="3 4">
    <name type="scientific">Micromonospora peucetia</name>
    <dbReference type="NCBI Taxonomy" id="47871"/>
    <lineage>
        <taxon>Bacteria</taxon>
        <taxon>Bacillati</taxon>
        <taxon>Actinomycetota</taxon>
        <taxon>Actinomycetes</taxon>
        <taxon>Micromonosporales</taxon>
        <taxon>Micromonosporaceae</taxon>
        <taxon>Micromonospora</taxon>
    </lineage>
</organism>
<evidence type="ECO:0000313" key="4">
    <source>
        <dbReference type="Proteomes" id="UP000199343"/>
    </source>
</evidence>
<dbReference type="AlphaFoldDB" id="A0A1C6TVB2"/>
<dbReference type="PROSITE" id="PS51257">
    <property type="entry name" value="PROKAR_LIPOPROTEIN"/>
    <property type="match status" value="1"/>
</dbReference>
<keyword evidence="2" id="KW-0732">Signal</keyword>
<feature type="chain" id="PRO_5039690941" evidence="2">
    <location>
        <begin position="22"/>
        <end position="275"/>
    </location>
</feature>